<name>A0ACA9NEQ7_9GLOM</name>
<accession>A0ACA9NEQ7</accession>
<sequence length="277" mass="30590">THGILPNLQGNFPGRPGDLSPSDNGRLGRAQGQHDNTFFWIRSGQQTRSLQSFTYLRRYYGFELKYDEFAIRIAEGGAVPRRSRPKPEPAEKKATKASKKRKAKAAAAALAEANMVQSIVETIVDTPEMEEHQENGEISKVEPITDDLQVEEIATAVAEAAEIQKQDGALDESLQENQFTRKSQLDEPSRWANECFVVGDPFIAQKQTQRNRAKSQPGPATAGQTSQAPASSIESPSQVDQKPKLEPHPRTQQRVNADKPSDGSSVSRNQEASRLEL</sequence>
<dbReference type="EMBL" id="CAJVPT010019761">
    <property type="protein sequence ID" value="CAG8643441.1"/>
    <property type="molecule type" value="Genomic_DNA"/>
</dbReference>
<evidence type="ECO:0000313" key="2">
    <source>
        <dbReference type="Proteomes" id="UP000789525"/>
    </source>
</evidence>
<reference evidence="1" key="1">
    <citation type="submission" date="2021-06" db="EMBL/GenBank/DDBJ databases">
        <authorList>
            <person name="Kallberg Y."/>
            <person name="Tangrot J."/>
            <person name="Rosling A."/>
        </authorList>
    </citation>
    <scope>NUCLEOTIDE SEQUENCE</scope>
    <source>
        <strain evidence="1">CL356</strain>
    </source>
</reference>
<protein>
    <submittedName>
        <fullName evidence="1">15955_t:CDS:1</fullName>
    </submittedName>
</protein>
<organism evidence="1 2">
    <name type="scientific">Acaulospora colombiana</name>
    <dbReference type="NCBI Taxonomy" id="27376"/>
    <lineage>
        <taxon>Eukaryota</taxon>
        <taxon>Fungi</taxon>
        <taxon>Fungi incertae sedis</taxon>
        <taxon>Mucoromycota</taxon>
        <taxon>Glomeromycotina</taxon>
        <taxon>Glomeromycetes</taxon>
        <taxon>Diversisporales</taxon>
        <taxon>Acaulosporaceae</taxon>
        <taxon>Acaulospora</taxon>
    </lineage>
</organism>
<dbReference type="Proteomes" id="UP000789525">
    <property type="component" value="Unassembled WGS sequence"/>
</dbReference>
<comment type="caution">
    <text evidence="1">The sequence shown here is derived from an EMBL/GenBank/DDBJ whole genome shotgun (WGS) entry which is preliminary data.</text>
</comment>
<evidence type="ECO:0000313" key="1">
    <source>
        <dbReference type="EMBL" id="CAG8643441.1"/>
    </source>
</evidence>
<proteinExistence type="predicted"/>
<keyword evidence="2" id="KW-1185">Reference proteome</keyword>
<gene>
    <name evidence="1" type="ORF">ACOLOM_LOCUS8013</name>
</gene>
<feature type="non-terminal residue" evidence="1">
    <location>
        <position position="1"/>
    </location>
</feature>